<name>A0ABS5QHM1_9PROT</name>
<keyword evidence="2" id="KW-0012">Acyltransferase</keyword>
<dbReference type="RefSeq" id="WP_213671130.1">
    <property type="nucleotide sequence ID" value="NZ_JAHCDA010000003.1"/>
</dbReference>
<protein>
    <submittedName>
        <fullName evidence="4">GNAT family N-acetyltransferase</fullName>
    </submittedName>
</protein>
<dbReference type="Pfam" id="PF00583">
    <property type="entry name" value="Acetyltransf_1"/>
    <property type="match status" value="2"/>
</dbReference>
<dbReference type="PANTHER" id="PTHR43877">
    <property type="entry name" value="AMINOALKYLPHOSPHONATE N-ACETYLTRANSFERASE-RELATED-RELATED"/>
    <property type="match status" value="1"/>
</dbReference>
<sequence>MTVSAITLRAGRDDDTAAYIRLIGDAWGEFPGVVFDVDAELPELRSLATYFSEKGGALWLAEGPDGPLGMVATRPLREDGAWEIGRMYVAAEARGTGLAHRLLDTAEAHARAAGAERMVLWTDTRFNAAHSFYEKRGYVRQGAIRILDDLSKSLEFRYAKPAQGLVVEALDAAAAASAERRFSEILIACVAAGASVTYLAPLSVEKSRAHWKRISSEVAQGHRVLLGAWLEGALVGTVQLDLATPENQQHRAELVKLLVDPAFRNRGVGEALLRRAEQTALRLGRRLLTLDTRADDEGERLYRRLGWTEGGCIPDFAQDASGALRATRFFFKRPG</sequence>
<evidence type="ECO:0000313" key="5">
    <source>
        <dbReference type="Proteomes" id="UP000766336"/>
    </source>
</evidence>
<feature type="domain" description="N-acetyltransferase" evidence="3">
    <location>
        <begin position="6"/>
        <end position="163"/>
    </location>
</feature>
<dbReference type="InterPro" id="IPR000182">
    <property type="entry name" value="GNAT_dom"/>
</dbReference>
<evidence type="ECO:0000259" key="3">
    <source>
        <dbReference type="PROSITE" id="PS51186"/>
    </source>
</evidence>
<dbReference type="PROSITE" id="PS51186">
    <property type="entry name" value="GNAT"/>
    <property type="match status" value="2"/>
</dbReference>
<accession>A0ABS5QHM1</accession>
<dbReference type="Proteomes" id="UP000766336">
    <property type="component" value="Unassembled WGS sequence"/>
</dbReference>
<proteinExistence type="predicted"/>
<keyword evidence="1" id="KW-0808">Transferase</keyword>
<evidence type="ECO:0000313" key="4">
    <source>
        <dbReference type="EMBL" id="MBS7812422.1"/>
    </source>
</evidence>
<dbReference type="CDD" id="cd04301">
    <property type="entry name" value="NAT_SF"/>
    <property type="match status" value="2"/>
</dbReference>
<dbReference type="InterPro" id="IPR050832">
    <property type="entry name" value="Bact_Acetyltransf"/>
</dbReference>
<dbReference type="SUPFAM" id="SSF55729">
    <property type="entry name" value="Acyl-CoA N-acyltransferases (Nat)"/>
    <property type="match status" value="2"/>
</dbReference>
<gene>
    <name evidence="4" type="ORF">KHU32_15840</name>
</gene>
<comment type="caution">
    <text evidence="4">The sequence shown here is derived from an EMBL/GenBank/DDBJ whole genome shotgun (WGS) entry which is preliminary data.</text>
</comment>
<organism evidence="4 5">
    <name type="scientific">Roseococcus pinisoli</name>
    <dbReference type="NCBI Taxonomy" id="2835040"/>
    <lineage>
        <taxon>Bacteria</taxon>
        <taxon>Pseudomonadati</taxon>
        <taxon>Pseudomonadota</taxon>
        <taxon>Alphaproteobacteria</taxon>
        <taxon>Acetobacterales</taxon>
        <taxon>Roseomonadaceae</taxon>
        <taxon>Roseococcus</taxon>
    </lineage>
</organism>
<dbReference type="EMBL" id="JAHCDA010000003">
    <property type="protein sequence ID" value="MBS7812422.1"/>
    <property type="molecule type" value="Genomic_DNA"/>
</dbReference>
<feature type="domain" description="N-acetyltransferase" evidence="3">
    <location>
        <begin position="185"/>
        <end position="334"/>
    </location>
</feature>
<reference evidence="4 5" key="1">
    <citation type="submission" date="2021-05" db="EMBL/GenBank/DDBJ databases">
        <title>Roseococcus sp. XZZS9, whole genome shotgun sequencing project.</title>
        <authorList>
            <person name="Zhao G."/>
            <person name="Shen L."/>
        </authorList>
    </citation>
    <scope>NUCLEOTIDE SEQUENCE [LARGE SCALE GENOMIC DNA]</scope>
    <source>
        <strain evidence="4 5">XZZS9</strain>
    </source>
</reference>
<evidence type="ECO:0000256" key="2">
    <source>
        <dbReference type="ARBA" id="ARBA00023315"/>
    </source>
</evidence>
<evidence type="ECO:0000256" key="1">
    <source>
        <dbReference type="ARBA" id="ARBA00022679"/>
    </source>
</evidence>
<dbReference type="Gene3D" id="3.40.630.30">
    <property type="match status" value="2"/>
</dbReference>
<dbReference type="InterPro" id="IPR016181">
    <property type="entry name" value="Acyl_CoA_acyltransferase"/>
</dbReference>
<keyword evidence="5" id="KW-1185">Reference proteome</keyword>
<dbReference type="PANTHER" id="PTHR43877:SF2">
    <property type="entry name" value="AMINOALKYLPHOSPHONATE N-ACETYLTRANSFERASE-RELATED"/>
    <property type="match status" value="1"/>
</dbReference>